<dbReference type="PATRIC" id="fig|1238182.3.peg.1625"/>
<comment type="pathway">
    <text evidence="2">Cofactor biosynthesis; thiamine diphosphate biosynthesis; thiamine diphosphate from thiamine phosphate: step 1/1.</text>
</comment>
<comment type="similarity">
    <text evidence="2">Belongs to the thiamine-monophosphate kinase family.</text>
</comment>
<feature type="binding site" evidence="2">
    <location>
        <position position="162"/>
    </location>
    <ligand>
        <name>ATP</name>
        <dbReference type="ChEBI" id="CHEBI:30616"/>
    </ligand>
</feature>
<dbReference type="Gene3D" id="3.30.1330.10">
    <property type="entry name" value="PurM-like, N-terminal domain"/>
    <property type="match status" value="1"/>
</dbReference>
<feature type="domain" description="PurM-like C-terminal" evidence="4">
    <location>
        <begin position="166"/>
        <end position="323"/>
    </location>
</feature>
<keyword evidence="1 2" id="KW-0784">Thiamine biosynthesis</keyword>
<comment type="function">
    <text evidence="2">Catalyzes the ATP-dependent phosphorylation of thiamine-monophosphate (TMP) to form thiamine-pyrophosphate (TPP), the active form of vitamin B1.</text>
</comment>
<dbReference type="InterPro" id="IPR006283">
    <property type="entry name" value="ThiL-like"/>
</dbReference>
<keyword evidence="2" id="KW-0808">Transferase</keyword>
<feature type="binding site" evidence="2">
    <location>
        <position position="60"/>
    </location>
    <ligand>
        <name>Mg(2+)</name>
        <dbReference type="ChEBI" id="CHEBI:18420"/>
        <label>1</label>
    </ligand>
</feature>
<evidence type="ECO:0000313" key="5">
    <source>
        <dbReference type="EMBL" id="EKV31590.1"/>
    </source>
</evidence>
<feature type="binding site" evidence="2">
    <location>
        <position position="43"/>
    </location>
    <ligand>
        <name>Mg(2+)</name>
        <dbReference type="ChEBI" id="CHEBI:18420"/>
        <label>3</label>
    </ligand>
</feature>
<dbReference type="Gene3D" id="3.90.650.10">
    <property type="entry name" value="PurM-like C-terminal domain"/>
    <property type="match status" value="1"/>
</dbReference>
<dbReference type="InterPro" id="IPR036921">
    <property type="entry name" value="PurM-like_N_sf"/>
</dbReference>
<dbReference type="EC" id="2.7.4.16" evidence="2"/>
<feature type="binding site" evidence="2">
    <location>
        <position position="43"/>
    </location>
    <ligand>
        <name>Mg(2+)</name>
        <dbReference type="ChEBI" id="CHEBI:18420"/>
        <label>4</label>
    </ligand>
</feature>
<dbReference type="Pfam" id="PF00586">
    <property type="entry name" value="AIRS"/>
    <property type="match status" value="1"/>
</dbReference>
<feature type="binding site" evidence="2">
    <location>
        <position position="136"/>
    </location>
    <ligand>
        <name>Mg(2+)</name>
        <dbReference type="ChEBI" id="CHEBI:18420"/>
        <label>1</label>
    </ligand>
</feature>
<dbReference type="Proteomes" id="UP000009881">
    <property type="component" value="Unassembled WGS sequence"/>
</dbReference>
<evidence type="ECO:0000256" key="1">
    <source>
        <dbReference type="ARBA" id="ARBA00022977"/>
    </source>
</evidence>
<proteinExistence type="inferred from homology"/>
<sequence length="342" mass="35115">MMSSPEDSGGGSGGKGRGEFGLIAELFAPLAIGHPGALHLKDDAAILSLPKGYRLVATTDAVVAGVHFLPDDPPDLVAKKAVRVNLSDVAAMGAEPMGILVAACFPKEGGEAWIEAFARGLSEDVHAYNCPVLGGDTVATPGPATITVTALGCAPAGGELRRDGAKEGDVLMVTGTLGDAALGLKVCRGDPALAGLSETHKAFLMDRYRLPRPRVSFGPVLSGMARSCLDVSDGLIGDLKHICENSHLGAEVDLEALPLSDAARAALDAAPVLLGSVLCGGDDYELLFTLPEERVEQVRAAAVRCGLTATPIGRMVAGSEVFVRRGAGPAEPFAGGTSWSHY</sequence>
<dbReference type="GO" id="GO:0009228">
    <property type="term" value="P:thiamine biosynthetic process"/>
    <property type="evidence" value="ECO:0007669"/>
    <property type="project" value="UniProtKB-KW"/>
</dbReference>
<reference evidence="5 6" key="1">
    <citation type="journal article" date="2013" name="Genome Announc.">
        <title>Draft Genome Sequence of an Alphaproteobacterium, Caenispirillum salinarum AK4(T), Isolated from a Solar Saltern.</title>
        <authorList>
            <person name="Khatri I."/>
            <person name="Singh A."/>
            <person name="Korpole S."/>
            <person name="Pinnaka A.K."/>
            <person name="Subramanian S."/>
        </authorList>
    </citation>
    <scope>NUCLEOTIDE SEQUENCE [LARGE SCALE GENOMIC DNA]</scope>
    <source>
        <strain evidence="5 6">AK4</strain>
    </source>
</reference>
<dbReference type="NCBIfam" id="TIGR01379">
    <property type="entry name" value="thiL"/>
    <property type="match status" value="1"/>
</dbReference>
<keyword evidence="2" id="KW-0479">Metal-binding</keyword>
<dbReference type="SUPFAM" id="SSF55326">
    <property type="entry name" value="PurM N-terminal domain-like"/>
    <property type="match status" value="1"/>
</dbReference>
<dbReference type="PIRSF" id="PIRSF005303">
    <property type="entry name" value="Thiam_monoph_kin"/>
    <property type="match status" value="1"/>
</dbReference>
<dbReference type="RefSeq" id="WP_009540071.1">
    <property type="nucleotide sequence ID" value="NZ_ANHY01000006.1"/>
</dbReference>
<protein>
    <recommendedName>
        <fullName evidence="2">Thiamine-monophosphate kinase</fullName>
        <shortName evidence="2">TMP kinase</shortName>
        <shortName evidence="2">Thiamine-phosphate kinase</shortName>
        <ecNumber evidence="2">2.7.4.16</ecNumber>
    </recommendedName>
</protein>
<dbReference type="InterPro" id="IPR016188">
    <property type="entry name" value="PurM-like_N"/>
</dbReference>
<evidence type="ECO:0000313" key="6">
    <source>
        <dbReference type="Proteomes" id="UP000009881"/>
    </source>
</evidence>
<gene>
    <name evidence="2" type="primary">thiL</name>
    <name evidence="5" type="ORF">C882_3963</name>
</gene>
<feature type="binding site" evidence="2">
    <location>
        <position position="230"/>
    </location>
    <ligand>
        <name>Mg(2+)</name>
        <dbReference type="ChEBI" id="CHEBI:18420"/>
        <label>3</label>
    </ligand>
</feature>
<feature type="binding site" evidence="2">
    <location>
        <position position="232"/>
    </location>
    <ligand>
        <name>ATP</name>
        <dbReference type="ChEBI" id="CHEBI:30616"/>
    </ligand>
</feature>
<dbReference type="PANTHER" id="PTHR30270">
    <property type="entry name" value="THIAMINE-MONOPHOSPHATE KINASE"/>
    <property type="match status" value="1"/>
</dbReference>
<keyword evidence="2" id="KW-0067">ATP-binding</keyword>
<feature type="binding site" evidence="2">
    <location>
        <position position="88"/>
    </location>
    <ligand>
        <name>Mg(2+)</name>
        <dbReference type="ChEBI" id="CHEBI:18420"/>
        <label>3</label>
    </ligand>
</feature>
<feature type="binding site" evidence="2">
    <location>
        <position position="59"/>
    </location>
    <ligand>
        <name>Mg(2+)</name>
        <dbReference type="ChEBI" id="CHEBI:18420"/>
        <label>1</label>
    </ligand>
</feature>
<dbReference type="eggNOG" id="COG0611">
    <property type="taxonomic scope" value="Bacteria"/>
</dbReference>
<comment type="caution">
    <text evidence="2">Lacks conserved residue(s) required for the propagation of feature annotation.</text>
</comment>
<dbReference type="EMBL" id="ANHY01000006">
    <property type="protein sequence ID" value="EKV31590.1"/>
    <property type="molecule type" value="Genomic_DNA"/>
</dbReference>
<evidence type="ECO:0000256" key="2">
    <source>
        <dbReference type="HAMAP-Rule" id="MF_02128"/>
    </source>
</evidence>
<dbReference type="GO" id="GO:0000287">
    <property type="term" value="F:magnesium ion binding"/>
    <property type="evidence" value="ECO:0007669"/>
    <property type="project" value="UniProtKB-UniRule"/>
</dbReference>
<accession>K9H062</accession>
<dbReference type="STRING" id="1238182.C882_3963"/>
<keyword evidence="2 5" id="KW-0418">Kinase</keyword>
<dbReference type="CDD" id="cd02194">
    <property type="entry name" value="ThiL"/>
    <property type="match status" value="1"/>
</dbReference>
<dbReference type="PANTHER" id="PTHR30270:SF0">
    <property type="entry name" value="THIAMINE-MONOPHOSPHATE KINASE"/>
    <property type="match status" value="1"/>
</dbReference>
<keyword evidence="2" id="KW-0547">Nucleotide-binding</keyword>
<dbReference type="GO" id="GO:0009229">
    <property type="term" value="P:thiamine diphosphate biosynthetic process"/>
    <property type="evidence" value="ECO:0007669"/>
    <property type="project" value="UniProtKB-UniRule"/>
</dbReference>
<feature type="binding site" evidence="2">
    <location>
        <position position="339"/>
    </location>
    <ligand>
        <name>substrate</name>
    </ligand>
</feature>
<dbReference type="AlphaFoldDB" id="K9H062"/>
<evidence type="ECO:0000259" key="3">
    <source>
        <dbReference type="Pfam" id="PF00586"/>
    </source>
</evidence>
<evidence type="ECO:0000259" key="4">
    <source>
        <dbReference type="Pfam" id="PF02769"/>
    </source>
</evidence>
<dbReference type="GO" id="GO:0009030">
    <property type="term" value="F:thiamine-phosphate kinase activity"/>
    <property type="evidence" value="ECO:0007669"/>
    <property type="project" value="UniProtKB-UniRule"/>
</dbReference>
<dbReference type="Pfam" id="PF02769">
    <property type="entry name" value="AIRS_C"/>
    <property type="match status" value="1"/>
</dbReference>
<comment type="caution">
    <text evidence="5">The sequence shown here is derived from an EMBL/GenBank/DDBJ whole genome shotgun (WGS) entry which is preliminary data.</text>
</comment>
<feature type="binding site" evidence="2">
    <location>
        <position position="88"/>
    </location>
    <ligand>
        <name>Mg(2+)</name>
        <dbReference type="ChEBI" id="CHEBI:18420"/>
        <label>2</label>
    </ligand>
</feature>
<feature type="domain" description="PurM-like N-terminal" evidence="3">
    <location>
        <begin position="42"/>
        <end position="153"/>
    </location>
</feature>
<name>K9H062_9PROT</name>
<feature type="binding site" evidence="2">
    <location>
        <position position="88"/>
    </location>
    <ligand>
        <name>Mg(2+)</name>
        <dbReference type="ChEBI" id="CHEBI:18420"/>
        <label>4</label>
    </ligand>
</feature>
<organism evidence="5 6">
    <name type="scientific">Caenispirillum salinarum AK4</name>
    <dbReference type="NCBI Taxonomy" id="1238182"/>
    <lineage>
        <taxon>Bacteria</taxon>
        <taxon>Pseudomonadati</taxon>
        <taxon>Pseudomonadota</taxon>
        <taxon>Alphaproteobacteria</taxon>
        <taxon>Rhodospirillales</taxon>
        <taxon>Novispirillaceae</taxon>
        <taxon>Caenispirillum</taxon>
    </lineage>
</organism>
<feature type="binding site" evidence="2">
    <location>
        <position position="233"/>
    </location>
    <ligand>
        <name>Mg(2+)</name>
        <dbReference type="ChEBI" id="CHEBI:18420"/>
        <label>5</label>
    </ligand>
</feature>
<comment type="miscellaneous">
    <text evidence="2">Reaction mechanism of ThiL seems to utilize a direct, inline transfer of the gamma-phosphate of ATP to TMP rather than a phosphorylated enzyme intermediate.</text>
</comment>
<dbReference type="InterPro" id="IPR036676">
    <property type="entry name" value="PurM-like_C_sf"/>
</dbReference>
<feature type="binding site" evidence="2">
    <location>
        <begin position="135"/>
        <end position="136"/>
    </location>
    <ligand>
        <name>ATP</name>
        <dbReference type="ChEBI" id="CHEBI:30616"/>
    </ligand>
</feature>
<dbReference type="UniPathway" id="UPA00060">
    <property type="reaction ID" value="UER00142"/>
</dbReference>
<comment type="catalytic activity">
    <reaction evidence="2">
        <text>thiamine phosphate + ATP = thiamine diphosphate + ADP</text>
        <dbReference type="Rhea" id="RHEA:15913"/>
        <dbReference type="ChEBI" id="CHEBI:30616"/>
        <dbReference type="ChEBI" id="CHEBI:37575"/>
        <dbReference type="ChEBI" id="CHEBI:58937"/>
        <dbReference type="ChEBI" id="CHEBI:456216"/>
        <dbReference type="EC" id="2.7.4.16"/>
    </reaction>
</comment>
<feature type="binding site" evidence="2">
    <location>
        <position position="67"/>
    </location>
    <ligand>
        <name>substrate</name>
    </ligand>
</feature>
<keyword evidence="2" id="KW-0460">Magnesium</keyword>
<keyword evidence="6" id="KW-1185">Reference proteome</keyword>
<dbReference type="HAMAP" id="MF_02128">
    <property type="entry name" value="TMP_kinase"/>
    <property type="match status" value="1"/>
</dbReference>
<dbReference type="SUPFAM" id="SSF56042">
    <property type="entry name" value="PurM C-terminal domain-like"/>
    <property type="match status" value="1"/>
</dbReference>
<feature type="binding site" evidence="2">
    <location>
        <position position="60"/>
    </location>
    <ligand>
        <name>Mg(2+)</name>
        <dbReference type="ChEBI" id="CHEBI:18420"/>
        <label>2</label>
    </ligand>
</feature>
<feature type="binding site" evidence="2">
    <location>
        <position position="58"/>
    </location>
    <ligand>
        <name>Mg(2+)</name>
        <dbReference type="ChEBI" id="CHEBI:18420"/>
        <label>4</label>
    </ligand>
</feature>
<feature type="binding site" evidence="2">
    <location>
        <position position="282"/>
    </location>
    <ligand>
        <name>substrate</name>
    </ligand>
</feature>
<dbReference type="GO" id="GO:0005524">
    <property type="term" value="F:ATP binding"/>
    <property type="evidence" value="ECO:0007669"/>
    <property type="project" value="UniProtKB-UniRule"/>
</dbReference>
<dbReference type="InterPro" id="IPR010918">
    <property type="entry name" value="PurM-like_C_dom"/>
</dbReference>